<dbReference type="GO" id="GO:0046872">
    <property type="term" value="F:metal ion binding"/>
    <property type="evidence" value="ECO:0007669"/>
    <property type="project" value="InterPro"/>
</dbReference>
<keyword evidence="3" id="KW-1185">Reference proteome</keyword>
<reference evidence="4" key="1">
    <citation type="submission" date="2025-08" db="UniProtKB">
        <authorList>
            <consortium name="RefSeq"/>
        </authorList>
    </citation>
    <scope>IDENTIFICATION</scope>
    <source>
        <tissue evidence="4">Young leaves</tissue>
    </source>
</reference>
<gene>
    <name evidence="4" type="primary">LOC111493406</name>
</gene>
<proteinExistence type="predicted"/>
<dbReference type="GeneID" id="111493406"/>
<feature type="region of interest" description="Disordered" evidence="1">
    <location>
        <begin position="91"/>
        <end position="150"/>
    </location>
</feature>
<evidence type="ECO:0000256" key="1">
    <source>
        <dbReference type="SAM" id="MobiDB-lite"/>
    </source>
</evidence>
<dbReference type="InterPro" id="IPR036163">
    <property type="entry name" value="HMA_dom_sf"/>
</dbReference>
<dbReference type="CDD" id="cd00371">
    <property type="entry name" value="HMA"/>
    <property type="match status" value="2"/>
</dbReference>
<dbReference type="SUPFAM" id="SSF55008">
    <property type="entry name" value="HMA, heavy metal-associated domain"/>
    <property type="match status" value="2"/>
</dbReference>
<dbReference type="Pfam" id="PF00403">
    <property type="entry name" value="HMA"/>
    <property type="match status" value="2"/>
</dbReference>
<dbReference type="Proteomes" id="UP000504608">
    <property type="component" value="Unplaced"/>
</dbReference>
<dbReference type="PROSITE" id="PS50846">
    <property type="entry name" value="HMA_2"/>
    <property type="match status" value="2"/>
</dbReference>
<dbReference type="PANTHER" id="PTHR46413:SF2">
    <property type="entry name" value="HEAVY METAL-ASSOCIATED ISOPRENYLATED PLANT PROTEIN 3"/>
    <property type="match status" value="1"/>
</dbReference>
<evidence type="ECO:0000313" key="3">
    <source>
        <dbReference type="Proteomes" id="UP000504608"/>
    </source>
</evidence>
<dbReference type="KEGG" id="cmax:111493406"/>
<dbReference type="InterPro" id="IPR006121">
    <property type="entry name" value="HMA_dom"/>
</dbReference>
<feature type="domain" description="HMA" evidence="2">
    <location>
        <begin position="150"/>
        <end position="217"/>
    </location>
</feature>
<dbReference type="InterPro" id="IPR044594">
    <property type="entry name" value="HIPP01/3/5/6"/>
</dbReference>
<dbReference type="AlphaFoldDB" id="A0A6J1KI18"/>
<feature type="domain" description="HMA" evidence="2">
    <location>
        <begin position="34"/>
        <end position="98"/>
    </location>
</feature>
<feature type="compositionally biased region" description="Low complexity" evidence="1">
    <location>
        <begin position="219"/>
        <end position="230"/>
    </location>
</feature>
<dbReference type="PANTHER" id="PTHR46413">
    <property type="entry name" value="HEAVY METAL-ASSOCIATED ISOPRENYLATED PLANT PROTEIN 6"/>
    <property type="match status" value="1"/>
</dbReference>
<dbReference type="RefSeq" id="XP_022998883.1">
    <property type="nucleotide sequence ID" value="XM_023143115.1"/>
</dbReference>
<feature type="compositionally biased region" description="Basic and acidic residues" evidence="1">
    <location>
        <begin position="231"/>
        <end position="250"/>
    </location>
</feature>
<feature type="compositionally biased region" description="Basic and acidic residues" evidence="1">
    <location>
        <begin position="105"/>
        <end position="117"/>
    </location>
</feature>
<feature type="compositionally biased region" description="Basic and acidic residues" evidence="1">
    <location>
        <begin position="133"/>
        <end position="147"/>
    </location>
</feature>
<dbReference type="OrthoDB" id="773760at2759"/>
<name>A0A6J1KI18_CUCMA</name>
<protein>
    <submittedName>
        <fullName evidence="4">Heavy metal-associated isoprenylated plant protein 3-like</fullName>
    </submittedName>
</protein>
<dbReference type="Gene3D" id="3.30.70.100">
    <property type="match status" value="2"/>
</dbReference>
<evidence type="ECO:0000313" key="4">
    <source>
        <dbReference type="RefSeq" id="XP_022998883.1"/>
    </source>
</evidence>
<evidence type="ECO:0000259" key="2">
    <source>
        <dbReference type="PROSITE" id="PS50846"/>
    </source>
</evidence>
<accession>A0A6J1KI18</accession>
<feature type="region of interest" description="Disordered" evidence="1">
    <location>
        <begin position="1"/>
        <end position="32"/>
    </location>
</feature>
<sequence>MGEAVQNKKKNQNEKNGDGGGGGGGGGKKKEDNPFTVVLKVDMHCEGCANKIIKCVKGFEGVQSVKAEFEGNKLMVIGEKIDASKLREKLSNKTKKKVDLISPQPKKEKDSKPKENNDGGDNDGDQTFTSNNKSDKKTEENKNKPKEPPVTTAVLKVSLHCQGCIEKIQRVTSKFKGVQEMSVDKHKDLVTVKGTMDVKALSGTLKERLNRSVEIVPTKNNNNNNNPNKNNSDKNKNKNDTPAEDIDKNNTENGSNGNGGGKKKKCVNGNGNGGRGEDKEENVMDGMMEGNKMEYMGGIGYEYGHWVGVGIGYGYGYDASGVAGENLHAPQMFSDENPNACSIM</sequence>
<feature type="region of interest" description="Disordered" evidence="1">
    <location>
        <begin position="212"/>
        <end position="283"/>
    </location>
</feature>
<organism evidence="3 4">
    <name type="scientific">Cucurbita maxima</name>
    <name type="common">Pumpkin</name>
    <name type="synonym">Winter squash</name>
    <dbReference type="NCBI Taxonomy" id="3661"/>
    <lineage>
        <taxon>Eukaryota</taxon>
        <taxon>Viridiplantae</taxon>
        <taxon>Streptophyta</taxon>
        <taxon>Embryophyta</taxon>
        <taxon>Tracheophyta</taxon>
        <taxon>Spermatophyta</taxon>
        <taxon>Magnoliopsida</taxon>
        <taxon>eudicotyledons</taxon>
        <taxon>Gunneridae</taxon>
        <taxon>Pentapetalae</taxon>
        <taxon>rosids</taxon>
        <taxon>fabids</taxon>
        <taxon>Cucurbitales</taxon>
        <taxon>Cucurbitaceae</taxon>
        <taxon>Cucurbiteae</taxon>
        <taxon>Cucurbita</taxon>
    </lineage>
</organism>